<name>A0A2G5EEP4_AQUCA</name>
<dbReference type="InParanoid" id="A0A2G5EEP4"/>
<gene>
    <name evidence="2" type="ORF">AQUCO_00900637v1</name>
</gene>
<feature type="transmembrane region" description="Helical" evidence="1">
    <location>
        <begin position="42"/>
        <end position="61"/>
    </location>
</feature>
<keyword evidence="3" id="KW-1185">Reference proteome</keyword>
<evidence type="ECO:0000313" key="3">
    <source>
        <dbReference type="Proteomes" id="UP000230069"/>
    </source>
</evidence>
<dbReference type="AlphaFoldDB" id="A0A2G5EEP4"/>
<dbReference type="EMBL" id="KZ305026">
    <property type="protein sequence ID" value="PIA54219.1"/>
    <property type="molecule type" value="Genomic_DNA"/>
</dbReference>
<keyword evidence="1" id="KW-1133">Transmembrane helix</keyword>
<keyword evidence="1" id="KW-0472">Membrane</keyword>
<evidence type="ECO:0000256" key="1">
    <source>
        <dbReference type="SAM" id="Phobius"/>
    </source>
</evidence>
<proteinExistence type="predicted"/>
<keyword evidence="1" id="KW-0812">Transmembrane</keyword>
<accession>A0A2G5EEP4</accession>
<reference evidence="2 3" key="1">
    <citation type="submission" date="2017-09" db="EMBL/GenBank/DDBJ databases">
        <title>WGS assembly of Aquilegia coerulea Goldsmith.</title>
        <authorList>
            <person name="Hodges S."/>
            <person name="Kramer E."/>
            <person name="Nordborg M."/>
            <person name="Tomkins J."/>
            <person name="Borevitz J."/>
            <person name="Derieg N."/>
            <person name="Yan J."/>
            <person name="Mihaltcheva S."/>
            <person name="Hayes R.D."/>
            <person name="Rokhsar D."/>
        </authorList>
    </citation>
    <scope>NUCLEOTIDE SEQUENCE [LARGE SCALE GENOMIC DNA]</scope>
    <source>
        <strain evidence="3">cv. Goldsmith</strain>
    </source>
</reference>
<feature type="transmembrane region" description="Helical" evidence="1">
    <location>
        <begin position="12"/>
        <end position="30"/>
    </location>
</feature>
<sequence length="91" mass="10756">MELVKKRWGMGNFWALVIEVASFACFKRNFNLNPKKHKLFPFIFVVLSRLFDLSFYIGLYLQETFGWKRAFFSSLTKQGTELSQCYIKGNI</sequence>
<organism evidence="2 3">
    <name type="scientific">Aquilegia coerulea</name>
    <name type="common">Rocky mountain columbine</name>
    <dbReference type="NCBI Taxonomy" id="218851"/>
    <lineage>
        <taxon>Eukaryota</taxon>
        <taxon>Viridiplantae</taxon>
        <taxon>Streptophyta</taxon>
        <taxon>Embryophyta</taxon>
        <taxon>Tracheophyta</taxon>
        <taxon>Spermatophyta</taxon>
        <taxon>Magnoliopsida</taxon>
        <taxon>Ranunculales</taxon>
        <taxon>Ranunculaceae</taxon>
        <taxon>Thalictroideae</taxon>
        <taxon>Aquilegia</taxon>
    </lineage>
</organism>
<dbReference type="Proteomes" id="UP000230069">
    <property type="component" value="Unassembled WGS sequence"/>
</dbReference>
<protein>
    <submittedName>
        <fullName evidence="2">Uncharacterized protein</fullName>
    </submittedName>
</protein>
<evidence type="ECO:0000313" key="2">
    <source>
        <dbReference type="EMBL" id="PIA54219.1"/>
    </source>
</evidence>